<dbReference type="AlphaFoldDB" id="A0A915DP38"/>
<dbReference type="Proteomes" id="UP000887574">
    <property type="component" value="Unplaced"/>
</dbReference>
<organism evidence="1 2">
    <name type="scientific">Ditylenchus dipsaci</name>
    <dbReference type="NCBI Taxonomy" id="166011"/>
    <lineage>
        <taxon>Eukaryota</taxon>
        <taxon>Metazoa</taxon>
        <taxon>Ecdysozoa</taxon>
        <taxon>Nematoda</taxon>
        <taxon>Chromadorea</taxon>
        <taxon>Rhabditida</taxon>
        <taxon>Tylenchina</taxon>
        <taxon>Tylenchomorpha</taxon>
        <taxon>Sphaerularioidea</taxon>
        <taxon>Anguinidae</taxon>
        <taxon>Anguininae</taxon>
        <taxon>Ditylenchus</taxon>
    </lineage>
</organism>
<sequence>MAVTADVAMHAIDHADSTDCQCSLLATLGEPLLEAVKATGKFTGDVLCECCKCAFCCCYDSDDGCCCKGCCSGDCDGDSGAAGAAIDCSPDVKINCFVGC</sequence>
<evidence type="ECO:0000313" key="1">
    <source>
        <dbReference type="Proteomes" id="UP000887574"/>
    </source>
</evidence>
<accession>A0A915DP38</accession>
<keyword evidence="1" id="KW-1185">Reference proteome</keyword>
<protein>
    <submittedName>
        <fullName evidence="2">Metallothionein</fullName>
    </submittedName>
</protein>
<reference evidence="2" key="1">
    <citation type="submission" date="2022-11" db="UniProtKB">
        <authorList>
            <consortium name="WormBaseParasite"/>
        </authorList>
    </citation>
    <scope>IDENTIFICATION</scope>
</reference>
<evidence type="ECO:0000313" key="2">
    <source>
        <dbReference type="WBParaSite" id="jg2212"/>
    </source>
</evidence>
<dbReference type="WBParaSite" id="jg2212">
    <property type="protein sequence ID" value="jg2212"/>
    <property type="gene ID" value="jg2212"/>
</dbReference>
<name>A0A915DP38_9BILA</name>
<proteinExistence type="predicted"/>